<protein>
    <submittedName>
        <fullName evidence="2">DDE-type integrase/transposase/recombinase</fullName>
    </submittedName>
</protein>
<reference evidence="3" key="1">
    <citation type="journal article" date="2019" name="Int. J. Syst. Evol. Microbiol.">
        <title>The Global Catalogue of Microorganisms (GCM) 10K type strain sequencing project: providing services to taxonomists for standard genome sequencing and annotation.</title>
        <authorList>
            <consortium name="The Broad Institute Genomics Platform"/>
            <consortium name="The Broad Institute Genome Sequencing Center for Infectious Disease"/>
            <person name="Wu L."/>
            <person name="Ma J."/>
        </authorList>
    </citation>
    <scope>NUCLEOTIDE SEQUENCE [LARGE SCALE GENOMIC DNA]</scope>
    <source>
        <strain evidence="3">JCM 13852</strain>
    </source>
</reference>
<feature type="domain" description="DDE" evidence="1">
    <location>
        <begin position="3"/>
        <end position="69"/>
    </location>
</feature>
<dbReference type="EMBL" id="JBHSPC010000122">
    <property type="protein sequence ID" value="MFC5674641.1"/>
    <property type="molecule type" value="Genomic_DNA"/>
</dbReference>
<evidence type="ECO:0000313" key="2">
    <source>
        <dbReference type="EMBL" id="MFC5674641.1"/>
    </source>
</evidence>
<proteinExistence type="predicted"/>
<dbReference type="RefSeq" id="WP_381218889.1">
    <property type="nucleotide sequence ID" value="NZ_JBHSPC010000122.1"/>
</dbReference>
<dbReference type="Proteomes" id="UP001596183">
    <property type="component" value="Unassembled WGS sequence"/>
</dbReference>
<evidence type="ECO:0000259" key="1">
    <source>
        <dbReference type="Pfam" id="PF13610"/>
    </source>
</evidence>
<gene>
    <name evidence="2" type="ORF">ACFP2V_32625</name>
</gene>
<name>A0ABW0Y1S7_9ACTN</name>
<organism evidence="2 3">
    <name type="scientific">Streptomyces incanus</name>
    <dbReference type="NCBI Taxonomy" id="887453"/>
    <lineage>
        <taxon>Bacteria</taxon>
        <taxon>Bacillati</taxon>
        <taxon>Actinomycetota</taxon>
        <taxon>Actinomycetes</taxon>
        <taxon>Kitasatosporales</taxon>
        <taxon>Streptomycetaceae</taxon>
        <taxon>Streptomyces</taxon>
    </lineage>
</organism>
<keyword evidence="3" id="KW-1185">Reference proteome</keyword>
<dbReference type="InterPro" id="IPR032874">
    <property type="entry name" value="DDE_dom"/>
</dbReference>
<dbReference type="Pfam" id="PF13610">
    <property type="entry name" value="DDE_Tnp_IS240"/>
    <property type="match status" value="1"/>
</dbReference>
<comment type="caution">
    <text evidence="2">The sequence shown here is derived from an EMBL/GenBank/DDBJ whole genome shotgun (WGS) entry which is preliminary data.</text>
</comment>
<evidence type="ECO:0000313" key="3">
    <source>
        <dbReference type="Proteomes" id="UP001596183"/>
    </source>
</evidence>
<accession>A0ABW0Y1S7</accession>
<dbReference type="PANTHER" id="PTHR35528:SF3">
    <property type="entry name" value="BLL1675 PROTEIN"/>
    <property type="match status" value="1"/>
</dbReference>
<dbReference type="InterPro" id="IPR052183">
    <property type="entry name" value="IS_Transposase"/>
</dbReference>
<sequence>MATEVFVKLSGVRHHLWQAVDQDGTVLDILLQSRRDAAAAKRFLAKLMKKQCRVPRVLVTDRLRSYGVAHRD</sequence>
<dbReference type="PANTHER" id="PTHR35528">
    <property type="entry name" value="BLL1675 PROTEIN"/>
    <property type="match status" value="1"/>
</dbReference>